<keyword evidence="4" id="KW-0255">Endonuclease</keyword>
<dbReference type="Proteomes" id="UP000233837">
    <property type="component" value="Unassembled WGS sequence"/>
</dbReference>
<dbReference type="InterPro" id="IPR043502">
    <property type="entry name" value="DNA/RNA_pol_sf"/>
</dbReference>
<evidence type="ECO:0000256" key="4">
    <source>
        <dbReference type="ARBA" id="ARBA00022759"/>
    </source>
</evidence>
<keyword evidence="5" id="KW-0378">Hydrolase</keyword>
<keyword evidence="10" id="KW-1185">Reference proteome</keyword>
<dbReference type="GO" id="GO:0004519">
    <property type="term" value="F:endonuclease activity"/>
    <property type="evidence" value="ECO:0007669"/>
    <property type="project" value="UniProtKB-KW"/>
</dbReference>
<keyword evidence="1" id="KW-0808">Transferase</keyword>
<gene>
    <name evidence="9" type="ORF">MA16_Dca004742</name>
</gene>
<evidence type="ECO:0000256" key="3">
    <source>
        <dbReference type="ARBA" id="ARBA00022722"/>
    </source>
</evidence>
<sequence>MGDASDYVIEETLGNKLDKKFHFFYFASRTLNDAHINFTTIGKEFLDIGFAFNMFKSYLIGTKVIIFTIYYAIKYLLIKEDAKPKLIKWILLLQEFNVEILDRKYSKT</sequence>
<evidence type="ECO:0000256" key="2">
    <source>
        <dbReference type="ARBA" id="ARBA00022695"/>
    </source>
</evidence>
<dbReference type="EMBL" id="KZ503378">
    <property type="protein sequence ID" value="PKU65127.1"/>
    <property type="molecule type" value="Genomic_DNA"/>
</dbReference>
<dbReference type="Pfam" id="PF17917">
    <property type="entry name" value="RT_RNaseH"/>
    <property type="match status" value="1"/>
</dbReference>
<name>A0A2I0VNZ2_9ASPA</name>
<proteinExistence type="predicted"/>
<keyword evidence="7" id="KW-0472">Membrane</keyword>
<reference evidence="9 10" key="2">
    <citation type="journal article" date="2017" name="Nature">
        <title>The Apostasia genome and the evolution of orchids.</title>
        <authorList>
            <person name="Zhang G.Q."/>
            <person name="Liu K.W."/>
            <person name="Li Z."/>
            <person name="Lohaus R."/>
            <person name="Hsiao Y.Y."/>
            <person name="Niu S.C."/>
            <person name="Wang J.Y."/>
            <person name="Lin Y.C."/>
            <person name="Xu Q."/>
            <person name="Chen L.J."/>
            <person name="Yoshida K."/>
            <person name="Fujiwara S."/>
            <person name="Wang Z.W."/>
            <person name="Zhang Y.Q."/>
            <person name="Mitsuda N."/>
            <person name="Wang M."/>
            <person name="Liu G.H."/>
            <person name="Pecoraro L."/>
            <person name="Huang H.X."/>
            <person name="Xiao X.J."/>
            <person name="Lin M."/>
            <person name="Wu X.Y."/>
            <person name="Wu W.L."/>
            <person name="Chen Y.Y."/>
            <person name="Chang S.B."/>
            <person name="Sakamoto S."/>
            <person name="Ohme-Takagi M."/>
            <person name="Yagi M."/>
            <person name="Zeng S.J."/>
            <person name="Shen C.Y."/>
            <person name="Yeh C.M."/>
            <person name="Luo Y.B."/>
            <person name="Tsai W.C."/>
            <person name="Van de Peer Y."/>
            <person name="Liu Z.J."/>
        </authorList>
    </citation>
    <scope>NUCLEOTIDE SEQUENCE [LARGE SCALE GENOMIC DNA]</scope>
    <source>
        <tissue evidence="9">The whole plant</tissue>
    </source>
</reference>
<keyword evidence="6" id="KW-0695">RNA-directed DNA polymerase</keyword>
<reference evidence="9 10" key="1">
    <citation type="journal article" date="2016" name="Sci. Rep.">
        <title>The Dendrobium catenatum Lindl. genome sequence provides insights into polysaccharide synthase, floral development and adaptive evolution.</title>
        <authorList>
            <person name="Zhang G.Q."/>
            <person name="Xu Q."/>
            <person name="Bian C."/>
            <person name="Tsai W.C."/>
            <person name="Yeh C.M."/>
            <person name="Liu K.W."/>
            <person name="Yoshida K."/>
            <person name="Zhang L.S."/>
            <person name="Chang S.B."/>
            <person name="Chen F."/>
            <person name="Shi Y."/>
            <person name="Su Y.Y."/>
            <person name="Zhang Y.Q."/>
            <person name="Chen L.J."/>
            <person name="Yin Y."/>
            <person name="Lin M."/>
            <person name="Huang H."/>
            <person name="Deng H."/>
            <person name="Wang Z.W."/>
            <person name="Zhu S.L."/>
            <person name="Zhao X."/>
            <person name="Deng C."/>
            <person name="Niu S.C."/>
            <person name="Huang J."/>
            <person name="Wang M."/>
            <person name="Liu G.H."/>
            <person name="Yang H.J."/>
            <person name="Xiao X.J."/>
            <person name="Hsiao Y.Y."/>
            <person name="Wu W.L."/>
            <person name="Chen Y.Y."/>
            <person name="Mitsuda N."/>
            <person name="Ohme-Takagi M."/>
            <person name="Luo Y.B."/>
            <person name="Van de Peer Y."/>
            <person name="Liu Z.J."/>
        </authorList>
    </citation>
    <scope>NUCLEOTIDE SEQUENCE [LARGE SCALE GENOMIC DNA]</scope>
    <source>
        <tissue evidence="9">The whole plant</tissue>
    </source>
</reference>
<evidence type="ECO:0000256" key="6">
    <source>
        <dbReference type="ARBA" id="ARBA00022918"/>
    </source>
</evidence>
<dbReference type="GO" id="GO:0003964">
    <property type="term" value="F:RNA-directed DNA polymerase activity"/>
    <property type="evidence" value="ECO:0007669"/>
    <property type="project" value="UniProtKB-KW"/>
</dbReference>
<dbReference type="InterPro" id="IPR041373">
    <property type="entry name" value="RT_RNaseH"/>
</dbReference>
<dbReference type="PANTHER" id="PTHR34072:SF57">
    <property type="entry name" value="RNA-DIRECTED DNA POLYMERASE"/>
    <property type="match status" value="1"/>
</dbReference>
<evidence type="ECO:0000313" key="9">
    <source>
        <dbReference type="EMBL" id="PKU65127.1"/>
    </source>
</evidence>
<evidence type="ECO:0000256" key="5">
    <source>
        <dbReference type="ARBA" id="ARBA00022801"/>
    </source>
</evidence>
<accession>A0A2I0VNZ2</accession>
<evidence type="ECO:0000256" key="1">
    <source>
        <dbReference type="ARBA" id="ARBA00022679"/>
    </source>
</evidence>
<evidence type="ECO:0000259" key="8">
    <source>
        <dbReference type="Pfam" id="PF17917"/>
    </source>
</evidence>
<dbReference type="SUPFAM" id="SSF56672">
    <property type="entry name" value="DNA/RNA polymerases"/>
    <property type="match status" value="1"/>
</dbReference>
<keyword evidence="7" id="KW-1133">Transmembrane helix</keyword>
<dbReference type="AlphaFoldDB" id="A0A2I0VNZ2"/>
<protein>
    <recommendedName>
        <fullName evidence="8">Reverse transcriptase RNase H-like domain-containing protein</fullName>
    </recommendedName>
</protein>
<keyword evidence="2" id="KW-0548">Nucleotidyltransferase</keyword>
<feature type="domain" description="Reverse transcriptase RNase H-like" evidence="8">
    <location>
        <begin position="3"/>
        <end position="96"/>
    </location>
</feature>
<dbReference type="PANTHER" id="PTHR34072">
    <property type="entry name" value="ENZYMATIC POLYPROTEIN-RELATED"/>
    <property type="match status" value="1"/>
</dbReference>
<keyword evidence="7" id="KW-0812">Transmembrane</keyword>
<feature type="transmembrane region" description="Helical" evidence="7">
    <location>
        <begin position="58"/>
        <end position="78"/>
    </location>
</feature>
<evidence type="ECO:0000313" key="10">
    <source>
        <dbReference type="Proteomes" id="UP000233837"/>
    </source>
</evidence>
<dbReference type="GO" id="GO:0016787">
    <property type="term" value="F:hydrolase activity"/>
    <property type="evidence" value="ECO:0007669"/>
    <property type="project" value="UniProtKB-KW"/>
</dbReference>
<keyword evidence="3" id="KW-0540">Nuclease</keyword>
<organism evidence="9 10">
    <name type="scientific">Dendrobium catenatum</name>
    <dbReference type="NCBI Taxonomy" id="906689"/>
    <lineage>
        <taxon>Eukaryota</taxon>
        <taxon>Viridiplantae</taxon>
        <taxon>Streptophyta</taxon>
        <taxon>Embryophyta</taxon>
        <taxon>Tracheophyta</taxon>
        <taxon>Spermatophyta</taxon>
        <taxon>Magnoliopsida</taxon>
        <taxon>Liliopsida</taxon>
        <taxon>Asparagales</taxon>
        <taxon>Orchidaceae</taxon>
        <taxon>Epidendroideae</taxon>
        <taxon>Malaxideae</taxon>
        <taxon>Dendrobiinae</taxon>
        <taxon>Dendrobium</taxon>
    </lineage>
</organism>
<evidence type="ECO:0000256" key="7">
    <source>
        <dbReference type="SAM" id="Phobius"/>
    </source>
</evidence>